<dbReference type="Proteomes" id="UP001163603">
    <property type="component" value="Chromosome 1"/>
</dbReference>
<protein>
    <submittedName>
        <fullName evidence="1">Uncharacterized protein</fullName>
    </submittedName>
</protein>
<keyword evidence="2" id="KW-1185">Reference proteome</keyword>
<comment type="caution">
    <text evidence="1">The sequence shown here is derived from an EMBL/GenBank/DDBJ whole genome shotgun (WGS) entry which is preliminary data.</text>
</comment>
<dbReference type="EMBL" id="CM047736">
    <property type="protein sequence ID" value="KAJ0052857.1"/>
    <property type="molecule type" value="Genomic_DNA"/>
</dbReference>
<reference evidence="2" key="1">
    <citation type="journal article" date="2023" name="G3 (Bethesda)">
        <title>Genome assembly and association tests identify interacting loci associated with vigor, precocity, and sex in interspecific pistachio rootstocks.</title>
        <authorList>
            <person name="Palmer W."/>
            <person name="Jacygrad E."/>
            <person name="Sagayaradj S."/>
            <person name="Cavanaugh K."/>
            <person name="Han R."/>
            <person name="Bertier L."/>
            <person name="Beede B."/>
            <person name="Kafkas S."/>
            <person name="Golino D."/>
            <person name="Preece J."/>
            <person name="Michelmore R."/>
        </authorList>
    </citation>
    <scope>NUCLEOTIDE SEQUENCE [LARGE SCALE GENOMIC DNA]</scope>
</reference>
<sequence>MTNLPPKVLDTPWLWFIIYYLYSQNRTRWINVSFFFYHETQVMKLHFFSIAI</sequence>
<gene>
    <name evidence="1" type="ORF">Pint_01515</name>
</gene>
<organism evidence="1 2">
    <name type="scientific">Pistacia integerrima</name>
    <dbReference type="NCBI Taxonomy" id="434235"/>
    <lineage>
        <taxon>Eukaryota</taxon>
        <taxon>Viridiplantae</taxon>
        <taxon>Streptophyta</taxon>
        <taxon>Embryophyta</taxon>
        <taxon>Tracheophyta</taxon>
        <taxon>Spermatophyta</taxon>
        <taxon>Magnoliopsida</taxon>
        <taxon>eudicotyledons</taxon>
        <taxon>Gunneridae</taxon>
        <taxon>Pentapetalae</taxon>
        <taxon>rosids</taxon>
        <taxon>malvids</taxon>
        <taxon>Sapindales</taxon>
        <taxon>Anacardiaceae</taxon>
        <taxon>Pistacia</taxon>
    </lineage>
</organism>
<evidence type="ECO:0000313" key="2">
    <source>
        <dbReference type="Proteomes" id="UP001163603"/>
    </source>
</evidence>
<name>A0ACC0ZKV7_9ROSI</name>
<evidence type="ECO:0000313" key="1">
    <source>
        <dbReference type="EMBL" id="KAJ0052857.1"/>
    </source>
</evidence>
<accession>A0ACC0ZKV7</accession>
<proteinExistence type="predicted"/>